<dbReference type="SUPFAM" id="SSF51445">
    <property type="entry name" value="(Trans)glycosidases"/>
    <property type="match status" value="1"/>
</dbReference>
<name>A0AAQ4ETI6_AMBAM</name>
<evidence type="ECO:0000259" key="3">
    <source>
        <dbReference type="Pfam" id="PF00704"/>
    </source>
</evidence>
<organism evidence="4 5">
    <name type="scientific">Amblyomma americanum</name>
    <name type="common">Lone star tick</name>
    <dbReference type="NCBI Taxonomy" id="6943"/>
    <lineage>
        <taxon>Eukaryota</taxon>
        <taxon>Metazoa</taxon>
        <taxon>Ecdysozoa</taxon>
        <taxon>Arthropoda</taxon>
        <taxon>Chelicerata</taxon>
        <taxon>Arachnida</taxon>
        <taxon>Acari</taxon>
        <taxon>Parasitiformes</taxon>
        <taxon>Ixodida</taxon>
        <taxon>Ixodoidea</taxon>
        <taxon>Ixodidae</taxon>
        <taxon>Amblyomminae</taxon>
        <taxon>Amblyomma</taxon>
    </lineage>
</organism>
<dbReference type="GO" id="GO:0004568">
    <property type="term" value="F:chitinase activity"/>
    <property type="evidence" value="ECO:0007669"/>
    <property type="project" value="TreeGrafter"/>
</dbReference>
<feature type="domain" description="GH18" evidence="3">
    <location>
        <begin position="385"/>
        <end position="565"/>
    </location>
</feature>
<evidence type="ECO:0000256" key="2">
    <source>
        <dbReference type="SAM" id="Phobius"/>
    </source>
</evidence>
<dbReference type="Pfam" id="PF00704">
    <property type="entry name" value="Glyco_hydro_18"/>
    <property type="match status" value="1"/>
</dbReference>
<dbReference type="GO" id="GO:0005975">
    <property type="term" value="P:carbohydrate metabolic process"/>
    <property type="evidence" value="ECO:0007669"/>
    <property type="project" value="InterPro"/>
</dbReference>
<evidence type="ECO:0000256" key="1">
    <source>
        <dbReference type="SAM" id="MobiDB-lite"/>
    </source>
</evidence>
<keyword evidence="2" id="KW-0812">Transmembrane</keyword>
<feature type="compositionally biased region" description="Low complexity" evidence="1">
    <location>
        <begin position="308"/>
        <end position="320"/>
    </location>
</feature>
<feature type="transmembrane region" description="Helical" evidence="2">
    <location>
        <begin position="271"/>
        <end position="293"/>
    </location>
</feature>
<keyword evidence="2" id="KW-0472">Membrane</keyword>
<dbReference type="InterPro" id="IPR017853">
    <property type="entry name" value="GH"/>
</dbReference>
<evidence type="ECO:0000313" key="5">
    <source>
        <dbReference type="Proteomes" id="UP001321473"/>
    </source>
</evidence>
<feature type="compositionally biased region" description="Polar residues" evidence="1">
    <location>
        <begin position="1"/>
        <end position="17"/>
    </location>
</feature>
<protein>
    <recommendedName>
        <fullName evidence="3">GH18 domain-containing protein</fullName>
    </recommendedName>
</protein>
<feature type="region of interest" description="Disordered" evidence="1">
    <location>
        <begin position="86"/>
        <end position="149"/>
    </location>
</feature>
<reference evidence="4 5" key="1">
    <citation type="journal article" date="2023" name="Arcadia Sci">
        <title>De novo assembly of a long-read Amblyomma americanum tick genome.</title>
        <authorList>
            <person name="Chou S."/>
            <person name="Poskanzer K.E."/>
            <person name="Rollins M."/>
            <person name="Thuy-Boun P.S."/>
        </authorList>
    </citation>
    <scope>NUCLEOTIDE SEQUENCE [LARGE SCALE GENOMIC DNA]</scope>
    <source>
        <strain evidence="4">F_SG_1</strain>
        <tissue evidence="4">Salivary glands</tissue>
    </source>
</reference>
<comment type="caution">
    <text evidence="4">The sequence shown here is derived from an EMBL/GenBank/DDBJ whole genome shotgun (WGS) entry which is preliminary data.</text>
</comment>
<dbReference type="InterPro" id="IPR050314">
    <property type="entry name" value="Glycosyl_Hydrlase_18"/>
</dbReference>
<dbReference type="EMBL" id="JARKHS020011135">
    <property type="protein sequence ID" value="KAK8778076.1"/>
    <property type="molecule type" value="Genomic_DNA"/>
</dbReference>
<dbReference type="GO" id="GO:0006032">
    <property type="term" value="P:chitin catabolic process"/>
    <property type="evidence" value="ECO:0007669"/>
    <property type="project" value="TreeGrafter"/>
</dbReference>
<feature type="region of interest" description="Disordered" evidence="1">
    <location>
        <begin position="1"/>
        <end position="53"/>
    </location>
</feature>
<dbReference type="AlphaFoldDB" id="A0AAQ4ETI6"/>
<dbReference type="InterPro" id="IPR001223">
    <property type="entry name" value="Glyco_hydro18_cat"/>
</dbReference>
<feature type="region of interest" description="Disordered" evidence="1">
    <location>
        <begin position="208"/>
        <end position="227"/>
    </location>
</feature>
<dbReference type="Proteomes" id="UP001321473">
    <property type="component" value="Unassembled WGS sequence"/>
</dbReference>
<dbReference type="PANTHER" id="PTHR11177:SF317">
    <property type="entry name" value="CHITINASE 12-RELATED"/>
    <property type="match status" value="1"/>
</dbReference>
<dbReference type="GO" id="GO:0005576">
    <property type="term" value="C:extracellular region"/>
    <property type="evidence" value="ECO:0007669"/>
    <property type="project" value="TreeGrafter"/>
</dbReference>
<feature type="region of interest" description="Disordered" evidence="1">
    <location>
        <begin position="308"/>
        <end position="330"/>
    </location>
</feature>
<proteinExistence type="predicted"/>
<feature type="compositionally biased region" description="Polar residues" evidence="1">
    <location>
        <begin position="209"/>
        <end position="227"/>
    </location>
</feature>
<dbReference type="PANTHER" id="PTHR11177">
    <property type="entry name" value="CHITINASE"/>
    <property type="match status" value="1"/>
</dbReference>
<evidence type="ECO:0000313" key="4">
    <source>
        <dbReference type="EMBL" id="KAK8778076.1"/>
    </source>
</evidence>
<gene>
    <name evidence="4" type="ORF">V5799_020577</name>
</gene>
<dbReference type="GO" id="GO:0008061">
    <property type="term" value="F:chitin binding"/>
    <property type="evidence" value="ECO:0007669"/>
    <property type="project" value="TreeGrafter"/>
</dbReference>
<accession>A0AAQ4ETI6</accession>
<dbReference type="Gene3D" id="3.20.20.80">
    <property type="entry name" value="Glycosidases"/>
    <property type="match status" value="1"/>
</dbReference>
<keyword evidence="5" id="KW-1185">Reference proteome</keyword>
<sequence>MPTAEKNPSQQPATSHTGGFAFLPPGSGPREQAPRTTRPGDIEAPAVRPDGTFNNAREVLDWLGVQNRHPDSKRYDCYVGAPPALPLLASPPPGQRSQQPHSVRYADTTDKSQDPRAAVSRGGGPSERRDDTHATQVAPVTAVRTTPQLQWRETGAPYVASNANAPAYVTPAVDRPGHREETLTTPKGSGGFLDAFPWMQKIFAEPNGVAQSHSPTGRSPRITNPASLPSGVIVQPVPASPSTIIYSSVYNRRSPSSPAEDTGGGACQTSALCFVTLGLVFMPICLFVMSYYFTPEMAVQLPSLPTPTSSLATSVSTTDTTPRKSTKQTTPAIITTTDPWDNVPSICFAKRAPIVDTDSLNVTAYNPVRMNATHRIFCLFNNSRFRKSGLYDFVPENFPLSYCSYVVYWSVSVANATVSSRVERFDAAYGLWKLKETLDNHLLAQRVGGLMALGGYTDDSPHFSRLGRDPSAMGRFVANVMQTISAHHLDGVTIHWAVPHMVCRTTDDALTMSMLVDKLREAYWLNGWSSGNITPKKLITAIFPADLHVVNQLANLIIDKLDYAFFETHLFQPTAVRIGCRDVATEVFRFFSSLYSYAGHEEKICAGISLTAWAIDTHGLPELALNASTFAALPGTAAVFEVCNAQELCLDTTGRDCNILKIPISGTNSTGTTITARGTTPTGATVTASAPSLTSTTVATNTSTTVSSQQPIARTFEPIQYMFHTNITLFRVLAHGASAAVASTKNFCVLLYDLDMDNYHSVCPGAGIDRMALQHFHNAVHMPMSDALRTLMPPC</sequence>
<keyword evidence="2" id="KW-1133">Transmembrane helix</keyword>